<organism evidence="1 2">
    <name type="scientific">Archangium minus</name>
    <dbReference type="NCBI Taxonomy" id="83450"/>
    <lineage>
        <taxon>Bacteria</taxon>
        <taxon>Pseudomonadati</taxon>
        <taxon>Myxococcota</taxon>
        <taxon>Myxococcia</taxon>
        <taxon>Myxococcales</taxon>
        <taxon>Cystobacterineae</taxon>
        <taxon>Archangiaceae</taxon>
        <taxon>Archangium</taxon>
    </lineage>
</organism>
<keyword evidence="2" id="KW-1185">Reference proteome</keyword>
<evidence type="ECO:0000313" key="1">
    <source>
        <dbReference type="EMBL" id="WNG45278.1"/>
    </source>
</evidence>
<protein>
    <submittedName>
        <fullName evidence="1">DUF4150 domain-containing protein</fullName>
    </submittedName>
</protein>
<dbReference type="CDD" id="cd14740">
    <property type="entry name" value="PAAR_4"/>
    <property type="match status" value="1"/>
</dbReference>
<dbReference type="Pfam" id="PF13665">
    <property type="entry name" value="Tox-PAAR-like"/>
    <property type="match status" value="1"/>
</dbReference>
<dbReference type="EMBL" id="CP043494">
    <property type="protein sequence ID" value="WNG45278.1"/>
    <property type="molecule type" value="Genomic_DNA"/>
</dbReference>
<gene>
    <name evidence="1" type="ORF">F0U60_15045</name>
</gene>
<proteinExistence type="predicted"/>
<name>A0ABY9WNH5_9BACT</name>
<sequence>MGKVSVNTPKTPVTEGSNGVAAATLPNVCKMPGPPAPFVPTPLPNIGKSGTDPKGYSKSVTIEGKKVAIRGATFGSMGDVASKGTGGGIVSANVEGPTSFVGPGSMNVKIEGKSVQLLGDPMLNNCGPSGSPANAATMLGVIQVSGYVTVVDGKDACPICRKTHGALEETPTTTLDAAQLARKLEQKVRDSGYKFPSTMLGVVQCKCGKKQKYADQSGGTHWPLYDSVKELGWGAPDKDSVIDPVTEKPAKSQKDRVLNFFLERHRSQEKVVRNAWAKAKVRFEKYNKGVVSNASYPPGVCAAPKALVLVLQDNAHPGAITERWFHPEKLQTGGKDPNEGKIKYLDAKSDKTNERKFAHGETVPPCGACELIIPLMLCPGDEKEQCQHK</sequence>
<reference evidence="1 2" key="1">
    <citation type="submission" date="2019-08" db="EMBL/GenBank/DDBJ databases">
        <title>Archangium and Cystobacter genomes.</title>
        <authorList>
            <person name="Chen I.-C.K."/>
            <person name="Wielgoss S."/>
        </authorList>
    </citation>
    <scope>NUCLEOTIDE SEQUENCE [LARGE SCALE GENOMIC DNA]</scope>
    <source>
        <strain evidence="1 2">Cbm 6</strain>
    </source>
</reference>
<dbReference type="Proteomes" id="UP001611383">
    <property type="component" value="Chromosome"/>
</dbReference>
<evidence type="ECO:0000313" key="2">
    <source>
        <dbReference type="Proteomes" id="UP001611383"/>
    </source>
</evidence>
<accession>A0ABY9WNH5</accession>